<protein>
    <submittedName>
        <fullName evidence="4">NADPH:quinone oxidoreductase</fullName>
    </submittedName>
</protein>
<evidence type="ECO:0000256" key="2">
    <source>
        <dbReference type="ARBA" id="ARBA00023002"/>
    </source>
</evidence>
<evidence type="ECO:0000313" key="5">
    <source>
        <dbReference type="Proteomes" id="UP000282957"/>
    </source>
</evidence>
<dbReference type="InterPro" id="IPR013154">
    <property type="entry name" value="ADH-like_N"/>
</dbReference>
<dbReference type="PANTHER" id="PTHR48106">
    <property type="entry name" value="QUINONE OXIDOREDUCTASE PIG3-RELATED"/>
    <property type="match status" value="1"/>
</dbReference>
<keyword evidence="1" id="KW-0521">NADP</keyword>
<dbReference type="EMBL" id="SACL01000008">
    <property type="protein sequence ID" value="RVT92046.1"/>
    <property type="molecule type" value="Genomic_DNA"/>
</dbReference>
<dbReference type="InterPro" id="IPR013149">
    <property type="entry name" value="ADH-like_C"/>
</dbReference>
<keyword evidence="5" id="KW-1185">Reference proteome</keyword>
<dbReference type="OrthoDB" id="9805663at2"/>
<dbReference type="SMART" id="SM00829">
    <property type="entry name" value="PKS_ER"/>
    <property type="match status" value="1"/>
</dbReference>
<evidence type="ECO:0000256" key="1">
    <source>
        <dbReference type="ARBA" id="ARBA00022857"/>
    </source>
</evidence>
<sequence>MRALRLFAERDLRLTDIEPPPPPAAGEVQLRIRAIALNHIDLWGFRGMAFAKRTLPITVGVEAVGEVAALGEGVSALALGTRVVPYGALVCGTCPACRAGRENLCENVKGLRGFHVDGFAQEYVNVPARLCVPVPDGVKTEDAATTAVTYATVQHMLFDNAKLQPGETIIVHAAGSGIGTIAVKMAKSLGCTVIGTIGSEAKRAQAEALGVDHVVNYTDDRFEAVARRVTKKVGVDVVFEHVGASTWAGSLLSLKMGGRLVTCGSTSGVSAETNLMMLFQRQLKLMGSFGSPLHCLGEGLAKMAEGITPVIDCVLPLERFGEGLERLETRKVFGKVVVTL</sequence>
<proteinExistence type="predicted"/>
<dbReference type="InterPro" id="IPR020843">
    <property type="entry name" value="ER"/>
</dbReference>
<evidence type="ECO:0000313" key="4">
    <source>
        <dbReference type="EMBL" id="RVT92046.1"/>
    </source>
</evidence>
<reference evidence="4 5" key="1">
    <citation type="submission" date="2019-01" db="EMBL/GenBank/DDBJ databases">
        <authorList>
            <person name="Chen W.-M."/>
        </authorList>
    </citation>
    <scope>NUCLEOTIDE SEQUENCE [LARGE SCALE GENOMIC DNA]</scope>
    <source>
        <strain evidence="4 5">CCP-6</strain>
    </source>
</reference>
<dbReference type="Pfam" id="PF00107">
    <property type="entry name" value="ADH_zinc_N"/>
    <property type="match status" value="1"/>
</dbReference>
<gene>
    <name evidence="4" type="ORF">EOD42_20145</name>
</gene>
<dbReference type="InterPro" id="IPR036291">
    <property type="entry name" value="NAD(P)-bd_dom_sf"/>
</dbReference>
<organism evidence="4 5">
    <name type="scientific">Rhodovarius crocodyli</name>
    <dbReference type="NCBI Taxonomy" id="1979269"/>
    <lineage>
        <taxon>Bacteria</taxon>
        <taxon>Pseudomonadati</taxon>
        <taxon>Pseudomonadota</taxon>
        <taxon>Alphaproteobacteria</taxon>
        <taxon>Acetobacterales</taxon>
        <taxon>Roseomonadaceae</taxon>
        <taxon>Rhodovarius</taxon>
    </lineage>
</organism>
<accession>A0A437M381</accession>
<dbReference type="AlphaFoldDB" id="A0A437M381"/>
<dbReference type="SUPFAM" id="SSF50129">
    <property type="entry name" value="GroES-like"/>
    <property type="match status" value="1"/>
</dbReference>
<comment type="caution">
    <text evidence="4">The sequence shown here is derived from an EMBL/GenBank/DDBJ whole genome shotgun (WGS) entry which is preliminary data.</text>
</comment>
<keyword evidence="2" id="KW-0560">Oxidoreductase</keyword>
<name>A0A437M381_9PROT</name>
<dbReference type="InterPro" id="IPR011032">
    <property type="entry name" value="GroES-like_sf"/>
</dbReference>
<dbReference type="Gene3D" id="3.90.180.10">
    <property type="entry name" value="Medium-chain alcohol dehydrogenases, catalytic domain"/>
    <property type="match status" value="1"/>
</dbReference>
<dbReference type="GO" id="GO:0070402">
    <property type="term" value="F:NADPH binding"/>
    <property type="evidence" value="ECO:0007669"/>
    <property type="project" value="TreeGrafter"/>
</dbReference>
<dbReference type="SUPFAM" id="SSF51735">
    <property type="entry name" value="NAD(P)-binding Rossmann-fold domains"/>
    <property type="match status" value="1"/>
</dbReference>
<dbReference type="RefSeq" id="WP_127789376.1">
    <property type="nucleotide sequence ID" value="NZ_SACL01000008.1"/>
</dbReference>
<evidence type="ECO:0000259" key="3">
    <source>
        <dbReference type="SMART" id="SM00829"/>
    </source>
</evidence>
<dbReference type="Proteomes" id="UP000282957">
    <property type="component" value="Unassembled WGS sequence"/>
</dbReference>
<dbReference type="Pfam" id="PF08240">
    <property type="entry name" value="ADH_N"/>
    <property type="match status" value="1"/>
</dbReference>
<dbReference type="GO" id="GO:0016651">
    <property type="term" value="F:oxidoreductase activity, acting on NAD(P)H"/>
    <property type="evidence" value="ECO:0007669"/>
    <property type="project" value="TreeGrafter"/>
</dbReference>
<feature type="domain" description="Enoyl reductase (ER)" evidence="3">
    <location>
        <begin position="8"/>
        <end position="338"/>
    </location>
</feature>